<dbReference type="SMART" id="SM00612">
    <property type="entry name" value="Kelch"/>
    <property type="match status" value="2"/>
</dbReference>
<dbReference type="EMBL" id="CAJJDM010000144">
    <property type="protein sequence ID" value="CAD8109180.1"/>
    <property type="molecule type" value="Genomic_DNA"/>
</dbReference>
<reference evidence="3" key="1">
    <citation type="submission" date="2021-01" db="EMBL/GenBank/DDBJ databases">
        <authorList>
            <consortium name="Genoscope - CEA"/>
            <person name="William W."/>
        </authorList>
    </citation>
    <scope>NUCLEOTIDE SEQUENCE</scope>
</reference>
<comment type="caution">
    <text evidence="3">The sequence shown here is derived from an EMBL/GenBank/DDBJ whole genome shotgun (WGS) entry which is preliminary data.</text>
</comment>
<keyword evidence="2" id="KW-0677">Repeat</keyword>
<organism evidence="3 4">
    <name type="scientific">Paramecium primaurelia</name>
    <dbReference type="NCBI Taxonomy" id="5886"/>
    <lineage>
        <taxon>Eukaryota</taxon>
        <taxon>Sar</taxon>
        <taxon>Alveolata</taxon>
        <taxon>Ciliophora</taxon>
        <taxon>Intramacronucleata</taxon>
        <taxon>Oligohymenophorea</taxon>
        <taxon>Peniculida</taxon>
        <taxon>Parameciidae</taxon>
        <taxon>Paramecium</taxon>
    </lineage>
</organism>
<dbReference type="InterPro" id="IPR051746">
    <property type="entry name" value="Kelch_domain_containing_8"/>
</dbReference>
<protein>
    <recommendedName>
        <fullName evidence="5">Kelch motif family protein</fullName>
    </recommendedName>
</protein>
<sequence length="501" mass="57778">MLNQSDINNVENVIQQVIDSLSICRQRIEELHIEKESHDKMKENMDLIKSSQQDFHHIINEYFKVVGENFRTLQSRYPNSEVKKDIISRLDEYTQILDNQAIKLAENQYTQKDYEYFTSQNYPKLIDDSSKEIDELATYSQKTSRQDQDLLPQVKVNHRVVEGLYLTLNDYASVQWSGDIPVENCHKPIIESKGGISLNHLIILDERHLQYGLYDIATNQYQVHQYNSKVNINYSPTVVYGESGQTYLIGGVTQQGLISASFNQLDVNSGQITSLPDMNVKRVGCSSILIREGDCQYLYVIGGKSCSKVKTKLCERFNFTTQKWEFITKMNHARSNSAIAKHDDYIYVFFGIDSENQNSNVIERYNYANTKTWEIIGIQNSLPGFDSSNCSAISINQNQILLLGGIRYSIIFNDQMYFNRKLLTLNTTNSTFSVLDNQLPIDFIPYSHMVIYNNEIYAIGYTMKQVEVKPTLFLDGGFVLKISKDYVKILKYIPAYQDKQN</sequence>
<dbReference type="PANTHER" id="PTHR46260">
    <property type="entry name" value="RING-TYPE DOMAIN-CONTAINING PROTEIN"/>
    <property type="match status" value="1"/>
</dbReference>
<dbReference type="PANTHER" id="PTHR46260:SF3">
    <property type="entry name" value="RING-TYPE DOMAIN-CONTAINING PROTEIN"/>
    <property type="match status" value="1"/>
</dbReference>
<accession>A0A8S1Q115</accession>
<evidence type="ECO:0000256" key="2">
    <source>
        <dbReference type="ARBA" id="ARBA00022737"/>
    </source>
</evidence>
<dbReference type="AlphaFoldDB" id="A0A8S1Q115"/>
<evidence type="ECO:0000256" key="1">
    <source>
        <dbReference type="ARBA" id="ARBA00022441"/>
    </source>
</evidence>
<evidence type="ECO:0000313" key="4">
    <source>
        <dbReference type="Proteomes" id="UP000688137"/>
    </source>
</evidence>
<evidence type="ECO:0000313" key="3">
    <source>
        <dbReference type="EMBL" id="CAD8109180.1"/>
    </source>
</evidence>
<name>A0A8S1Q115_PARPR</name>
<evidence type="ECO:0008006" key="5">
    <source>
        <dbReference type="Google" id="ProtNLM"/>
    </source>
</evidence>
<keyword evidence="1" id="KW-0880">Kelch repeat</keyword>
<keyword evidence="4" id="KW-1185">Reference proteome</keyword>
<dbReference type="InterPro" id="IPR006652">
    <property type="entry name" value="Kelch_1"/>
</dbReference>
<dbReference type="Pfam" id="PF24681">
    <property type="entry name" value="Kelch_KLHDC2_KLHL20_DRC7"/>
    <property type="match status" value="1"/>
</dbReference>
<dbReference type="Proteomes" id="UP000688137">
    <property type="component" value="Unassembled WGS sequence"/>
</dbReference>
<gene>
    <name evidence="3" type="ORF">PPRIM_AZ9-3.1.T1400014</name>
</gene>
<proteinExistence type="predicted"/>
<dbReference type="OMA" id="HIINEYF"/>